<keyword evidence="8 9" id="KW-0472">Membrane</keyword>
<evidence type="ECO:0000256" key="11">
    <source>
        <dbReference type="RuleBase" id="RU004181"/>
    </source>
</evidence>
<feature type="transmembrane region" description="Helical" evidence="9">
    <location>
        <begin position="25"/>
        <end position="43"/>
    </location>
</feature>
<feature type="active site" evidence="9">
    <location>
        <position position="140"/>
    </location>
</feature>
<evidence type="ECO:0000256" key="9">
    <source>
        <dbReference type="HAMAP-Rule" id="MF_00161"/>
    </source>
</evidence>
<dbReference type="EMBL" id="CP011856">
    <property type="protein sequence ID" value="AKM54312.1"/>
    <property type="molecule type" value="Genomic_DNA"/>
</dbReference>
<reference evidence="13" key="2">
    <citation type="submission" date="2015-06" db="EMBL/GenBank/DDBJ databases">
        <title>Complete genome sequence of Spiroplasma eriocheiris TDA-040725-5 (DSM 21848).</title>
        <authorList>
            <person name="Lo W.-S."/>
            <person name="Kuo C.-H."/>
        </authorList>
    </citation>
    <scope>NUCLEOTIDE SEQUENCE [LARGE SCALE GENOMIC DNA]</scope>
    <source>
        <strain evidence="13">TDA-040725-5</strain>
    </source>
</reference>
<dbReference type="GO" id="GO:0004190">
    <property type="term" value="F:aspartic-type endopeptidase activity"/>
    <property type="evidence" value="ECO:0007669"/>
    <property type="project" value="UniProtKB-UniRule"/>
</dbReference>
<evidence type="ECO:0000313" key="12">
    <source>
        <dbReference type="EMBL" id="AKM54312.1"/>
    </source>
</evidence>
<dbReference type="Pfam" id="PF01252">
    <property type="entry name" value="Peptidase_A8"/>
    <property type="match status" value="1"/>
</dbReference>
<evidence type="ECO:0000256" key="10">
    <source>
        <dbReference type="RuleBase" id="RU000594"/>
    </source>
</evidence>
<comment type="catalytic activity">
    <reaction evidence="9 10">
        <text>Release of signal peptides from bacterial membrane prolipoproteins. Hydrolyzes -Xaa-Yaa-Zaa-|-(S,diacylglyceryl)Cys-, in which Xaa is hydrophobic (preferably Leu), and Yaa (Ala or Ser) and Zaa (Gly or Ala) have small, neutral side chains.</text>
        <dbReference type="EC" id="3.4.23.36"/>
    </reaction>
</comment>
<dbReference type="InterPro" id="IPR001872">
    <property type="entry name" value="Peptidase_A8"/>
</dbReference>
<dbReference type="PANTHER" id="PTHR33695:SF1">
    <property type="entry name" value="LIPOPROTEIN SIGNAL PEPTIDASE"/>
    <property type="match status" value="1"/>
</dbReference>
<dbReference type="PATRIC" id="fig|743698.3.peg.753"/>
<evidence type="ECO:0000256" key="4">
    <source>
        <dbReference type="ARBA" id="ARBA00022692"/>
    </source>
</evidence>
<keyword evidence="4 9" id="KW-0812">Transmembrane</keyword>
<evidence type="ECO:0000256" key="3">
    <source>
        <dbReference type="ARBA" id="ARBA00022670"/>
    </source>
</evidence>
<dbReference type="EC" id="3.4.23.36" evidence="9"/>
<accession>A0A0H3XMR1</accession>
<protein>
    <recommendedName>
        <fullName evidence="9">Lipoprotein signal peptidase</fullName>
        <ecNumber evidence="9">3.4.23.36</ecNumber>
    </recommendedName>
    <alternativeName>
        <fullName evidence="9">Prolipoprotein signal peptidase</fullName>
    </alternativeName>
    <alternativeName>
        <fullName evidence="9">Signal peptidase II</fullName>
        <shortName evidence="9">SPase II</shortName>
    </alternativeName>
</protein>
<evidence type="ECO:0000256" key="7">
    <source>
        <dbReference type="ARBA" id="ARBA00022989"/>
    </source>
</evidence>
<proteinExistence type="inferred from homology"/>
<dbReference type="PRINTS" id="PR00781">
    <property type="entry name" value="LIPOSIGPTASE"/>
</dbReference>
<dbReference type="HAMAP" id="MF_00161">
    <property type="entry name" value="LspA"/>
    <property type="match status" value="1"/>
</dbReference>
<comment type="function">
    <text evidence="9 10">This protein specifically catalyzes the removal of signal peptides from prolipoproteins.</text>
</comment>
<feature type="transmembrane region" description="Helical" evidence="9">
    <location>
        <begin position="87"/>
        <end position="108"/>
    </location>
</feature>
<organism evidence="12 13">
    <name type="scientific">Spiroplasma eriocheiris</name>
    <dbReference type="NCBI Taxonomy" id="315358"/>
    <lineage>
        <taxon>Bacteria</taxon>
        <taxon>Bacillati</taxon>
        <taxon>Mycoplasmatota</taxon>
        <taxon>Mollicutes</taxon>
        <taxon>Entomoplasmatales</taxon>
        <taxon>Spiroplasmataceae</taxon>
        <taxon>Spiroplasma</taxon>
    </lineage>
</organism>
<dbReference type="UniPathway" id="UPA00665"/>
<dbReference type="KEGG" id="seri:SERIO_v1c07500"/>
<dbReference type="NCBIfam" id="TIGR00077">
    <property type="entry name" value="lspA"/>
    <property type="match status" value="1"/>
</dbReference>
<dbReference type="PROSITE" id="PS00855">
    <property type="entry name" value="SPASE_II"/>
    <property type="match status" value="1"/>
</dbReference>
<keyword evidence="5 9" id="KW-0064">Aspartyl protease</keyword>
<dbReference type="RefSeq" id="WP_047791533.1">
    <property type="nucleotide sequence ID" value="NZ_CP011856.1"/>
</dbReference>
<feature type="transmembrane region" description="Helical" evidence="9">
    <location>
        <begin position="153"/>
        <end position="176"/>
    </location>
</feature>
<feature type="active site" evidence="9">
    <location>
        <position position="157"/>
    </location>
</feature>
<keyword evidence="3 9" id="KW-0645">Protease</keyword>
<evidence type="ECO:0000256" key="8">
    <source>
        <dbReference type="ARBA" id="ARBA00023136"/>
    </source>
</evidence>
<evidence type="ECO:0000256" key="2">
    <source>
        <dbReference type="ARBA" id="ARBA00022475"/>
    </source>
</evidence>
<dbReference type="STRING" id="315358.SERIO_v1c07500"/>
<dbReference type="GO" id="GO:0006508">
    <property type="term" value="P:proteolysis"/>
    <property type="evidence" value="ECO:0007669"/>
    <property type="project" value="UniProtKB-KW"/>
</dbReference>
<dbReference type="Proteomes" id="UP000035661">
    <property type="component" value="Chromosome"/>
</dbReference>
<keyword evidence="13" id="KW-1185">Reference proteome</keyword>
<name>A0A0H3XMR1_9MOLU</name>
<dbReference type="PANTHER" id="PTHR33695">
    <property type="entry name" value="LIPOPROTEIN SIGNAL PEPTIDASE"/>
    <property type="match status" value="1"/>
</dbReference>
<comment type="subcellular location">
    <subcellularLocation>
        <location evidence="9">Cell membrane</location>
        <topology evidence="9">Multi-pass membrane protein</topology>
    </subcellularLocation>
</comment>
<keyword evidence="2 9" id="KW-1003">Cell membrane</keyword>
<evidence type="ECO:0000256" key="6">
    <source>
        <dbReference type="ARBA" id="ARBA00022801"/>
    </source>
</evidence>
<dbReference type="AlphaFoldDB" id="A0A0H3XMR1"/>
<keyword evidence="12" id="KW-0449">Lipoprotein</keyword>
<evidence type="ECO:0000313" key="13">
    <source>
        <dbReference type="Proteomes" id="UP000035661"/>
    </source>
</evidence>
<keyword evidence="6 9" id="KW-0378">Hydrolase</keyword>
<sequence length="192" mass="22124">MWERIKQFGIDLKEHFKTRDYRWKYKLVVCLPIFIGLLIIDIVTKQLAFKYLSHDEFAPAVKFIDGFINFKFVINRGIAFGANSDNLAGTITGAVFITLIAFSLFLYLNNKIATVGLIMITAGGFGNLIDRMWNDGGVVDFLAWELFPPYSIFNFADMCVTFGVVVLVIAIIVEIIRYYYIRHHQEEEEENE</sequence>
<keyword evidence="7 9" id="KW-1133">Transmembrane helix</keyword>
<dbReference type="GO" id="GO:0005886">
    <property type="term" value="C:plasma membrane"/>
    <property type="evidence" value="ECO:0007669"/>
    <property type="project" value="UniProtKB-SubCell"/>
</dbReference>
<comment type="similarity">
    <text evidence="1 9 11">Belongs to the peptidase A8 family.</text>
</comment>
<evidence type="ECO:0000256" key="5">
    <source>
        <dbReference type="ARBA" id="ARBA00022750"/>
    </source>
</evidence>
<comment type="pathway">
    <text evidence="9">Protein modification; lipoprotein biosynthesis (signal peptide cleavage).</text>
</comment>
<reference evidence="12 13" key="1">
    <citation type="journal article" date="2015" name="Genome Biol. Evol.">
        <title>Found and Lost: The Fates of Horizontally Acquired Genes in Arthropod-Symbiotic Spiroplasma.</title>
        <authorList>
            <person name="Lo W.S."/>
            <person name="Gasparich G.E."/>
            <person name="Kuo C.H."/>
        </authorList>
    </citation>
    <scope>NUCLEOTIDE SEQUENCE [LARGE SCALE GENOMIC DNA]</scope>
    <source>
        <strain evidence="13">TDA-040725-5</strain>
    </source>
</reference>
<feature type="transmembrane region" description="Helical" evidence="9">
    <location>
        <begin position="115"/>
        <end position="133"/>
    </location>
</feature>
<gene>
    <name evidence="12" type="primary">lsp</name>
    <name evidence="9" type="synonym">lspA</name>
    <name evidence="12" type="ORF">SERIO_v1c07500</name>
</gene>
<evidence type="ECO:0000256" key="1">
    <source>
        <dbReference type="ARBA" id="ARBA00006139"/>
    </source>
</evidence>